<comment type="caution">
    <text evidence="2">The sequence shown here is derived from an EMBL/GenBank/DDBJ whole genome shotgun (WGS) entry which is preliminary data.</text>
</comment>
<accession>A0A2M8WPA5</accession>
<name>A0A2M8WPA5_9RHOB</name>
<keyword evidence="1" id="KW-0472">Membrane</keyword>
<feature type="transmembrane region" description="Helical" evidence="1">
    <location>
        <begin position="20"/>
        <end position="39"/>
    </location>
</feature>
<sequence>MKKLLENFKNAEDGAVTVDFVVLTAAICLLGAICVNAFAAEPVRMANNMSNFMEQQCSDGTCD</sequence>
<dbReference type="RefSeq" id="WP_100367552.1">
    <property type="nucleotide sequence ID" value="NZ_PGTY01000001.1"/>
</dbReference>
<organism evidence="2 3">
    <name type="scientific">Yoonia maricola</name>
    <dbReference type="NCBI Taxonomy" id="420999"/>
    <lineage>
        <taxon>Bacteria</taxon>
        <taxon>Pseudomonadati</taxon>
        <taxon>Pseudomonadota</taxon>
        <taxon>Alphaproteobacteria</taxon>
        <taxon>Rhodobacterales</taxon>
        <taxon>Paracoccaceae</taxon>
        <taxon>Yoonia</taxon>
    </lineage>
</organism>
<dbReference type="AlphaFoldDB" id="A0A2M8WPA5"/>
<evidence type="ECO:0000313" key="3">
    <source>
        <dbReference type="Proteomes" id="UP000228531"/>
    </source>
</evidence>
<evidence type="ECO:0000256" key="1">
    <source>
        <dbReference type="SAM" id="Phobius"/>
    </source>
</evidence>
<reference evidence="2 3" key="1">
    <citation type="submission" date="2017-11" db="EMBL/GenBank/DDBJ databases">
        <title>Genomic Encyclopedia of Archaeal and Bacterial Type Strains, Phase II (KMG-II): From Individual Species to Whole Genera.</title>
        <authorList>
            <person name="Goeker M."/>
        </authorList>
    </citation>
    <scope>NUCLEOTIDE SEQUENCE [LARGE SCALE GENOMIC DNA]</scope>
    <source>
        <strain evidence="2 3">DSM 29128</strain>
    </source>
</reference>
<evidence type="ECO:0000313" key="2">
    <source>
        <dbReference type="EMBL" id="PJI92769.1"/>
    </source>
</evidence>
<proteinExistence type="predicted"/>
<dbReference type="EMBL" id="PGTY01000001">
    <property type="protein sequence ID" value="PJI92769.1"/>
    <property type="molecule type" value="Genomic_DNA"/>
</dbReference>
<keyword evidence="1" id="KW-1133">Transmembrane helix</keyword>
<keyword evidence="1" id="KW-0812">Transmembrane</keyword>
<keyword evidence="3" id="KW-1185">Reference proteome</keyword>
<evidence type="ECO:0008006" key="4">
    <source>
        <dbReference type="Google" id="ProtNLM"/>
    </source>
</evidence>
<protein>
    <recommendedName>
        <fullName evidence="4">Flp pilus assembly pilin Flp</fullName>
    </recommendedName>
</protein>
<dbReference type="Proteomes" id="UP000228531">
    <property type="component" value="Unassembled WGS sequence"/>
</dbReference>
<dbReference type="OrthoDB" id="5525128at2"/>
<gene>
    <name evidence="2" type="ORF">BC777_1630</name>
</gene>